<evidence type="ECO:0000313" key="8">
    <source>
        <dbReference type="Proteomes" id="UP001165685"/>
    </source>
</evidence>
<evidence type="ECO:0000256" key="1">
    <source>
        <dbReference type="ARBA" id="ARBA00023015"/>
    </source>
</evidence>
<dbReference type="PROSITE" id="PS50977">
    <property type="entry name" value="HTH_TETR_2"/>
    <property type="match status" value="1"/>
</dbReference>
<dbReference type="InterPro" id="IPR001647">
    <property type="entry name" value="HTH_TetR"/>
</dbReference>
<evidence type="ECO:0000313" key="7">
    <source>
        <dbReference type="EMBL" id="MDA2803642.1"/>
    </source>
</evidence>
<evidence type="ECO:0000256" key="4">
    <source>
        <dbReference type="PROSITE-ProRule" id="PRU00335"/>
    </source>
</evidence>
<dbReference type="Gene3D" id="1.10.357.10">
    <property type="entry name" value="Tetracycline Repressor, domain 2"/>
    <property type="match status" value="1"/>
</dbReference>
<feature type="DNA-binding region" description="H-T-H motif" evidence="4">
    <location>
        <begin position="56"/>
        <end position="75"/>
    </location>
</feature>
<name>A0ABT4TG07_9ACTN</name>
<sequence length="250" mass="27154">MSRTDRHVPPRPNPAPTWTATALRRRPAQRRSMERVERLLRACAALLEEEGAAAVTTTEVARRAEIPIGTVYQFFYDKDGLIRALAARNMELYTDRLTERLGAAEGADWAGAALTAVDTYVDLRRTVPGFGVLDADPDTGYDPEACAPRPPSGRSGPGRRDDRVSGTLLAMGLTATGSPPDPETERRVRVAVEAADAVLSLAFRTDPGGDPDLITECRELLRSYLLDHASHPNHLDHSDHPVDAAEGEAP</sequence>
<comment type="caution">
    <text evidence="7">The sequence shown here is derived from an EMBL/GenBank/DDBJ whole genome shotgun (WGS) entry which is preliminary data.</text>
</comment>
<keyword evidence="8" id="KW-1185">Reference proteome</keyword>
<feature type="region of interest" description="Disordered" evidence="5">
    <location>
        <begin position="137"/>
        <end position="164"/>
    </location>
</feature>
<reference evidence="7" key="1">
    <citation type="submission" date="2023-01" db="EMBL/GenBank/DDBJ databases">
        <title>Draft genome sequence of Nocardiopsis sp. LSu2-4 isolated from halophytes.</title>
        <authorList>
            <person name="Duangmal K."/>
            <person name="Chantavorakit T."/>
        </authorList>
    </citation>
    <scope>NUCLEOTIDE SEQUENCE</scope>
    <source>
        <strain evidence="7">LSu2-4</strain>
    </source>
</reference>
<dbReference type="Pfam" id="PF00440">
    <property type="entry name" value="TetR_N"/>
    <property type="match status" value="1"/>
</dbReference>
<dbReference type="InterPro" id="IPR041674">
    <property type="entry name" value="TetR_C_22"/>
</dbReference>
<dbReference type="InterPro" id="IPR050109">
    <property type="entry name" value="HTH-type_TetR-like_transc_reg"/>
</dbReference>
<organism evidence="7 8">
    <name type="scientific">Nocardiopsis suaedae</name>
    <dbReference type="NCBI Taxonomy" id="3018444"/>
    <lineage>
        <taxon>Bacteria</taxon>
        <taxon>Bacillati</taxon>
        <taxon>Actinomycetota</taxon>
        <taxon>Actinomycetes</taxon>
        <taxon>Streptosporangiales</taxon>
        <taxon>Nocardiopsidaceae</taxon>
        <taxon>Nocardiopsis</taxon>
    </lineage>
</organism>
<feature type="region of interest" description="Disordered" evidence="5">
    <location>
        <begin position="1"/>
        <end position="30"/>
    </location>
</feature>
<dbReference type="SUPFAM" id="SSF46689">
    <property type="entry name" value="Homeodomain-like"/>
    <property type="match status" value="1"/>
</dbReference>
<dbReference type="EMBL" id="JAQFWP010000004">
    <property type="protein sequence ID" value="MDA2803642.1"/>
    <property type="molecule type" value="Genomic_DNA"/>
</dbReference>
<dbReference type="InterPro" id="IPR009057">
    <property type="entry name" value="Homeodomain-like_sf"/>
</dbReference>
<proteinExistence type="predicted"/>
<dbReference type="PANTHER" id="PTHR30055:SF234">
    <property type="entry name" value="HTH-TYPE TRANSCRIPTIONAL REGULATOR BETI"/>
    <property type="match status" value="1"/>
</dbReference>
<protein>
    <submittedName>
        <fullName evidence="7">TetR family transcriptional regulator</fullName>
    </submittedName>
</protein>
<evidence type="ECO:0000259" key="6">
    <source>
        <dbReference type="PROSITE" id="PS50977"/>
    </source>
</evidence>
<evidence type="ECO:0000256" key="5">
    <source>
        <dbReference type="SAM" id="MobiDB-lite"/>
    </source>
</evidence>
<dbReference type="PANTHER" id="PTHR30055">
    <property type="entry name" value="HTH-TYPE TRANSCRIPTIONAL REGULATOR RUTR"/>
    <property type="match status" value="1"/>
</dbReference>
<keyword evidence="2 4" id="KW-0238">DNA-binding</keyword>
<dbReference type="Proteomes" id="UP001165685">
    <property type="component" value="Unassembled WGS sequence"/>
</dbReference>
<keyword evidence="3" id="KW-0804">Transcription</keyword>
<feature type="domain" description="HTH tetR-type" evidence="6">
    <location>
        <begin position="33"/>
        <end position="93"/>
    </location>
</feature>
<evidence type="ECO:0000256" key="3">
    <source>
        <dbReference type="ARBA" id="ARBA00023163"/>
    </source>
</evidence>
<accession>A0ABT4TG07</accession>
<evidence type="ECO:0000256" key="2">
    <source>
        <dbReference type="ARBA" id="ARBA00023125"/>
    </source>
</evidence>
<dbReference type="RefSeq" id="WP_270676131.1">
    <property type="nucleotide sequence ID" value="NZ_JAQFWP010000004.1"/>
</dbReference>
<dbReference type="Pfam" id="PF17928">
    <property type="entry name" value="TetR_C_22"/>
    <property type="match status" value="1"/>
</dbReference>
<gene>
    <name evidence="7" type="ORF">O4U47_03895</name>
</gene>
<keyword evidence="1" id="KW-0805">Transcription regulation</keyword>